<feature type="region of interest" description="Disordered" evidence="3">
    <location>
        <begin position="625"/>
        <end position="712"/>
    </location>
</feature>
<dbReference type="Proteomes" id="UP001165122">
    <property type="component" value="Unassembled WGS sequence"/>
</dbReference>
<dbReference type="OrthoDB" id="194468at2759"/>
<dbReference type="CDD" id="cd07302">
    <property type="entry name" value="CHD"/>
    <property type="match status" value="1"/>
</dbReference>
<sequence>MVDYTNKELLSFCPIYLQDTLVQQRGTELKHGNAWKEECVVGIVDISGFSSLANEWSSSSSLLAETINLIFSTLITSIDSTSGDIINFAGDALICTWKCEEGEEGLERTVRKAVKAIKEIHENIEKSESESILSVHTGVGLESGNLMWVGEGGAGVFQFFVTGKALENASVGLSLAKPGEIVFCPVFSTVFESKGSGDTSSRLSEVPDSGGFCVLKSTKTTSSTPNPSKKKESANDKILKRQSSEAVVMYHSDNVNQIKPSKHQLHAVHHIDNQEDWDELIEKIAYFIPSPALDQIQNTSNSQSNNHDIRAMNVKRRVTTVFVNFELKNAVPTNETEANDQGLRLQTLFTRVTEILQKDEFDGMVRQFLLDDKGCNLIACFGGPNYQHDDDPSRGLGFALQLLNEITYVKMGIGVTTGDMFCGCVGNLGRREYAFVGDHINMAARLMLVKGVDILCDHSTYTFTIENFDFRQHDLVVVKGRDDQMEVYEPVCRKVEAEKAQWNVSFVGRLEEKRKVIDCMYNKSIVTVSAPEGYGKSRLLQYSTETARKLGFSAFSCTASKMHQQVTYFAIGQLIKQILRLNTDGYQSLVPRLKVLYVQQQIDHIVDKFHRSAIGNSRSIFNIETTTHFEKPRDEADRRGSLDSQVGAGSPNFHATPTPDSRSRGSSSGGSMKKIGEVMAGDGAEDEDSMRESDDTGADSDSNGRASTGHVGIASRRTSSFAAVDLSNKDDNSVISRNFSAGSLGSGTNSERASSGRGLGGGVQVNGTVLQSSLDRYRRNRISTTPTNSGRGSIAKVGIFGQYDQSGEKMSQFVLSQPCTHEFDDTASKASASDIVSVTSVMKQQYSLNKKAFSKLNIADFLYLMQSVVDIGITAPQTPNIAEMSSIARAQTLAKFFYYLVSSQRQSVFIVDEAQWLDSQSWMMLEKLTRRAKNICLIITGRKNNFQASSHMKSLSKSPRMVNINMSALDAAATASLASSLTQDAEWPAHIIDMVLKSTEGVPKQTVKLLETFMVMKHVEVVEKGVKENGKQATLRFADTKLISKTVTSFEEGAETAMMKKFDGLDLVAQTMLKVAAIFGSHFTCDMIIDLLPFSQRKDPAQVKSFYIMLCAQDWLRVDNVTDRQSITDAENVGATYANLLKSKGAAKTFSFSEDRTRKILYKMVPEVPTRQTMHNEAARCMAAFYFDDLQAVFPILAYHYKMGGAKEDEIKACQMAAMMSTRQGHLAEGIRFLTRCLEIVETKEMKFLKFEHFDKGTTLAEWCLSLAQCEYAFGRNEKTRKALLGSLKWLQISEKEKLTLNLAAGTKDLNKIFTNLAKHLFMNAPGKKVSVKSDKLNSVSVKTVGFLFLLSILDMNEESTIMYGVNLTNLLLDLKTEQGTYAAVLVCSLLRYNASGMVAKKAASYIFSKLETIETNSKWFKEASWAVIGVTLTVIYYGSDLEKAVKVAKGAFKKAQTLNTTIGHVESLQAVTACELAEGNTNTVNRNIALFGSLTKTLDNPTSKVWEAAALIRKFQVGSLLLEADEYKQVMGGLNTVRKVTKGKEPTTASSSGAGGGDMEVAAGKNFVDSLPKAIQLDAYATESSAVLILGMQEPEYWRVSFEGAKRGLEIMKGVTNVPLTFSKDSFVIITITFLNLYKELLTQDSVETDDLKYKDEVMQCILECQKCLGLMPLTFPLAKPVISAIDEVVGVIKGSITPKKCDERLSAIKLGVGKFCKSDAMFIETLAEDIQGFAAP</sequence>
<feature type="region of interest" description="Disordered" evidence="3">
    <location>
        <begin position="732"/>
        <end position="765"/>
    </location>
</feature>
<dbReference type="GO" id="GO:0005737">
    <property type="term" value="C:cytoplasm"/>
    <property type="evidence" value="ECO:0007669"/>
    <property type="project" value="TreeGrafter"/>
</dbReference>
<feature type="compositionally biased region" description="Basic and acidic residues" evidence="3">
    <location>
        <begin position="627"/>
        <end position="641"/>
    </location>
</feature>
<evidence type="ECO:0000256" key="1">
    <source>
        <dbReference type="ARBA" id="ARBA00022741"/>
    </source>
</evidence>
<dbReference type="GO" id="GO:0035556">
    <property type="term" value="P:intracellular signal transduction"/>
    <property type="evidence" value="ECO:0007669"/>
    <property type="project" value="InterPro"/>
</dbReference>
<dbReference type="EMBL" id="BRXW01000251">
    <property type="protein sequence ID" value="GMI16390.1"/>
    <property type="molecule type" value="Genomic_DNA"/>
</dbReference>
<dbReference type="GO" id="GO:0009190">
    <property type="term" value="P:cyclic nucleotide biosynthetic process"/>
    <property type="evidence" value="ECO:0007669"/>
    <property type="project" value="InterPro"/>
</dbReference>
<feature type="region of interest" description="Disordered" evidence="3">
    <location>
        <begin position="216"/>
        <end position="238"/>
    </location>
</feature>
<reference evidence="6" key="1">
    <citation type="journal article" date="2023" name="Commun. Biol.">
        <title>Genome analysis of Parmales, the sister group of diatoms, reveals the evolutionary specialization of diatoms from phago-mixotrophs to photoautotrophs.</title>
        <authorList>
            <person name="Ban H."/>
            <person name="Sato S."/>
            <person name="Yoshikawa S."/>
            <person name="Yamada K."/>
            <person name="Nakamura Y."/>
            <person name="Ichinomiya M."/>
            <person name="Sato N."/>
            <person name="Blanc-Mathieu R."/>
            <person name="Endo H."/>
            <person name="Kuwata A."/>
            <person name="Ogata H."/>
        </authorList>
    </citation>
    <scope>NUCLEOTIDE SEQUENCE [LARGE SCALE GENOMIC DNA]</scope>
    <source>
        <strain evidence="6">NIES 3700</strain>
    </source>
</reference>
<feature type="compositionally biased region" description="Low complexity" evidence="3">
    <location>
        <begin position="216"/>
        <end position="227"/>
    </location>
</feature>
<dbReference type="PROSITE" id="PS50125">
    <property type="entry name" value="GUANYLATE_CYCLASE_2"/>
    <property type="match status" value="2"/>
</dbReference>
<dbReference type="PANTHER" id="PTHR16305">
    <property type="entry name" value="TESTICULAR SOLUBLE ADENYLYL CYCLASE"/>
    <property type="match status" value="1"/>
</dbReference>
<dbReference type="PANTHER" id="PTHR16305:SF28">
    <property type="entry name" value="GUANYLATE CYCLASE DOMAIN-CONTAINING PROTEIN"/>
    <property type="match status" value="1"/>
</dbReference>
<dbReference type="Pfam" id="PF00211">
    <property type="entry name" value="Guanylate_cyc"/>
    <property type="match status" value="1"/>
</dbReference>
<dbReference type="GO" id="GO:0005524">
    <property type="term" value="F:ATP binding"/>
    <property type="evidence" value="ECO:0007669"/>
    <property type="project" value="UniProtKB-KW"/>
</dbReference>
<dbReference type="SUPFAM" id="SSF52540">
    <property type="entry name" value="P-loop containing nucleoside triphosphate hydrolases"/>
    <property type="match status" value="1"/>
</dbReference>
<keyword evidence="2" id="KW-0067">ATP-binding</keyword>
<proteinExistence type="predicted"/>
<dbReference type="InterPro" id="IPR027417">
    <property type="entry name" value="P-loop_NTPase"/>
</dbReference>
<feature type="domain" description="Guanylate cyclase" evidence="4">
    <location>
        <begin position="319"/>
        <end position="447"/>
    </location>
</feature>
<keyword evidence="1" id="KW-0547">Nucleotide-binding</keyword>
<gene>
    <name evidence="5" type="ORF">TrLO_g12282</name>
</gene>
<feature type="compositionally biased region" description="Basic and acidic residues" evidence="3">
    <location>
        <begin position="229"/>
        <end position="238"/>
    </location>
</feature>
<dbReference type="InterPro" id="IPR001054">
    <property type="entry name" value="A/G_cyclase"/>
</dbReference>
<feature type="compositionally biased region" description="Polar residues" evidence="3">
    <location>
        <begin position="733"/>
        <end position="753"/>
    </location>
</feature>
<keyword evidence="6" id="KW-1185">Reference proteome</keyword>
<dbReference type="SUPFAM" id="SSF55073">
    <property type="entry name" value="Nucleotide cyclase"/>
    <property type="match status" value="2"/>
</dbReference>
<evidence type="ECO:0000313" key="5">
    <source>
        <dbReference type="EMBL" id="GMI16390.1"/>
    </source>
</evidence>
<dbReference type="InterPro" id="IPR029787">
    <property type="entry name" value="Nucleotide_cyclase"/>
</dbReference>
<dbReference type="Gene3D" id="3.30.70.1230">
    <property type="entry name" value="Nucleotide cyclase"/>
    <property type="match status" value="2"/>
</dbReference>
<accession>A0A9W7FQT6</accession>
<dbReference type="GO" id="GO:0004016">
    <property type="term" value="F:adenylate cyclase activity"/>
    <property type="evidence" value="ECO:0007669"/>
    <property type="project" value="TreeGrafter"/>
</dbReference>
<evidence type="ECO:0000256" key="3">
    <source>
        <dbReference type="SAM" id="MobiDB-lite"/>
    </source>
</evidence>
<name>A0A9W7FQT6_9STRA</name>
<feature type="domain" description="Guanylate cyclase" evidence="4">
    <location>
        <begin position="40"/>
        <end position="170"/>
    </location>
</feature>
<protein>
    <recommendedName>
        <fullName evidence="4">Guanylate cyclase domain-containing protein</fullName>
    </recommendedName>
</protein>
<comment type="caution">
    <text evidence="5">The sequence shown here is derived from an EMBL/GenBank/DDBJ whole genome shotgun (WGS) entry which is preliminary data.</text>
</comment>
<evidence type="ECO:0000259" key="4">
    <source>
        <dbReference type="PROSITE" id="PS50125"/>
    </source>
</evidence>
<organism evidence="5 6">
    <name type="scientific">Triparma laevis f. longispina</name>
    <dbReference type="NCBI Taxonomy" id="1714387"/>
    <lineage>
        <taxon>Eukaryota</taxon>
        <taxon>Sar</taxon>
        <taxon>Stramenopiles</taxon>
        <taxon>Ochrophyta</taxon>
        <taxon>Bolidophyceae</taxon>
        <taxon>Parmales</taxon>
        <taxon>Triparmaceae</taxon>
        <taxon>Triparma</taxon>
    </lineage>
</organism>
<evidence type="ECO:0000256" key="2">
    <source>
        <dbReference type="ARBA" id="ARBA00022840"/>
    </source>
</evidence>
<evidence type="ECO:0000313" key="6">
    <source>
        <dbReference type="Proteomes" id="UP001165122"/>
    </source>
</evidence>